<dbReference type="AlphaFoldDB" id="A0A512MB49"/>
<keyword evidence="2" id="KW-0732">Signal</keyword>
<name>A0A512MB49_9BACT</name>
<sequence>MKQAWILLVLGVTLLTGPASAQPAVIVLDPLIDWKNPKSLTLQKVDAFYQAQPFSQTGHWRSSKALSATHELIRLEGEKEGLVVFTIALGTMQAKSATLMFDEELGFARLDLTPDPAAYGGNDWTGHLVNSIQKWIGGEPADLTREEKDSTWDPQNPQVRKTTPYKLTVDQYRWQRSGYSLQLTRRSAASWKTDWAFAVVMSFTGPRSSPPAGQSPEVANESRQSAPPELKADLDPLLDFSTIWQTHAEQFEKRYIARKQDEQQKEPPQFEWLTVAKDRARFSRQMFVDAPTTLTLFGGAVKVEEAVVEFVKGKAGRATISIYNRGDAGQMGNPEFQALFKKVGQSLGSALKVAPRRQMSTGTGAVKNVVWMWTSPLGVALLEHNDFESQGGSGKPEYLRLKVAAPDQADWTMGRMSLGVQRMSLQKNVTRDAAGGDIFIGGVPMVDQGAKGYCVAASCQRLLEYMHIPCDQHEMAQLLNVDVERGANAFDMQKSLAKVDQKFGVAFKPLVNPEQYYGTGGKRRVSLKEFTSIIKEHADKGVPLLWALGLGQFPEDPPLPNGGQVSGGHMRMIIGYNATKNQVIFTDSWGAGHEKKRMKAMDAYEATLGLYSMSPRGL</sequence>
<evidence type="ECO:0000256" key="1">
    <source>
        <dbReference type="SAM" id="MobiDB-lite"/>
    </source>
</evidence>
<feature type="signal peptide" evidence="2">
    <location>
        <begin position="1"/>
        <end position="21"/>
    </location>
</feature>
<proteinExistence type="predicted"/>
<dbReference type="OrthoDB" id="9814098at2"/>
<comment type="caution">
    <text evidence="4">The sequence shown here is derived from an EMBL/GenBank/DDBJ whole genome shotgun (WGS) entry which is preliminary data.</text>
</comment>
<feature type="chain" id="PRO_5022074815" description="Peptidase C39-like domain-containing protein" evidence="2">
    <location>
        <begin position="22"/>
        <end position="618"/>
    </location>
</feature>
<evidence type="ECO:0000313" key="5">
    <source>
        <dbReference type="Proteomes" id="UP000321577"/>
    </source>
</evidence>
<dbReference type="Proteomes" id="UP000321577">
    <property type="component" value="Unassembled WGS sequence"/>
</dbReference>
<keyword evidence="5" id="KW-1185">Reference proteome</keyword>
<feature type="region of interest" description="Disordered" evidence="1">
    <location>
        <begin position="206"/>
        <end position="228"/>
    </location>
</feature>
<evidence type="ECO:0000259" key="3">
    <source>
        <dbReference type="Pfam" id="PF13529"/>
    </source>
</evidence>
<dbReference type="EMBL" id="BKAG01000023">
    <property type="protein sequence ID" value="GEP43965.1"/>
    <property type="molecule type" value="Genomic_DNA"/>
</dbReference>
<accession>A0A512MB49</accession>
<evidence type="ECO:0000256" key="2">
    <source>
        <dbReference type="SAM" id="SignalP"/>
    </source>
</evidence>
<dbReference type="Gene3D" id="3.90.70.10">
    <property type="entry name" value="Cysteine proteinases"/>
    <property type="match status" value="1"/>
</dbReference>
<evidence type="ECO:0000313" key="4">
    <source>
        <dbReference type="EMBL" id="GEP43965.1"/>
    </source>
</evidence>
<protein>
    <recommendedName>
        <fullName evidence="3">Peptidase C39-like domain-containing protein</fullName>
    </recommendedName>
</protein>
<feature type="domain" description="Peptidase C39-like" evidence="3">
    <location>
        <begin position="442"/>
        <end position="589"/>
    </location>
</feature>
<reference evidence="4 5" key="1">
    <citation type="submission" date="2019-07" db="EMBL/GenBank/DDBJ databases">
        <title>Whole genome shotgun sequence of Brevifollis gellanilyticus NBRC 108608.</title>
        <authorList>
            <person name="Hosoyama A."/>
            <person name="Uohara A."/>
            <person name="Ohji S."/>
            <person name="Ichikawa N."/>
        </authorList>
    </citation>
    <scope>NUCLEOTIDE SEQUENCE [LARGE SCALE GENOMIC DNA]</scope>
    <source>
        <strain evidence="4 5">NBRC 108608</strain>
    </source>
</reference>
<dbReference type="Pfam" id="PF13529">
    <property type="entry name" value="Peptidase_C39_2"/>
    <property type="match status" value="1"/>
</dbReference>
<dbReference type="RefSeq" id="WP_146851525.1">
    <property type="nucleotide sequence ID" value="NZ_BKAG01000023.1"/>
</dbReference>
<gene>
    <name evidence="4" type="ORF">BGE01nite_32560</name>
</gene>
<organism evidence="4 5">
    <name type="scientific">Brevifollis gellanilyticus</name>
    <dbReference type="NCBI Taxonomy" id="748831"/>
    <lineage>
        <taxon>Bacteria</taxon>
        <taxon>Pseudomonadati</taxon>
        <taxon>Verrucomicrobiota</taxon>
        <taxon>Verrucomicrobiia</taxon>
        <taxon>Verrucomicrobiales</taxon>
        <taxon>Verrucomicrobiaceae</taxon>
    </lineage>
</organism>
<dbReference type="InterPro" id="IPR039564">
    <property type="entry name" value="Peptidase_C39-like"/>
</dbReference>